<keyword evidence="1" id="KW-0456">Lyase</keyword>
<organism evidence="1">
    <name type="scientific">Dehalogenimonas sp. 4OHTPN</name>
    <dbReference type="NCBI Taxonomy" id="3166643"/>
    <lineage>
        <taxon>Bacteria</taxon>
        <taxon>Bacillati</taxon>
        <taxon>Chloroflexota</taxon>
        <taxon>Dehalococcoidia</taxon>
        <taxon>Dehalococcoidales</taxon>
        <taxon>Dehalococcoidaceae</taxon>
        <taxon>Dehalogenimonas</taxon>
    </lineage>
</organism>
<dbReference type="CDD" id="cd00385">
    <property type="entry name" value="Isoprenoid_Biosyn_C1"/>
    <property type="match status" value="1"/>
</dbReference>
<accession>A0AAU8GCD6</accession>
<dbReference type="EMBL" id="CP159307">
    <property type="protein sequence ID" value="XCH33331.1"/>
    <property type="molecule type" value="Genomic_DNA"/>
</dbReference>
<dbReference type="InterPro" id="IPR008949">
    <property type="entry name" value="Isoprenoid_synthase_dom_sf"/>
</dbReference>
<dbReference type="EC" id="4.2.3.-" evidence="1"/>
<dbReference type="GO" id="GO:0016829">
    <property type="term" value="F:lyase activity"/>
    <property type="evidence" value="ECO:0007669"/>
    <property type="project" value="UniProtKB-KW"/>
</dbReference>
<reference evidence="1" key="1">
    <citation type="submission" date="2024-06" db="EMBL/GenBank/DDBJ databases">
        <title>A Novel Isolate, Dehalogenimonas sp. Strain 4OHTPN, Dechlorinates Aromatic 4 Hydroxy chlorothalonil by a Novel Reductive Dehalogenase.</title>
        <authorList>
            <person name="Liu G."/>
        </authorList>
    </citation>
    <scope>NUCLEOTIDE SEQUENCE</scope>
    <source>
        <strain evidence="1">4OHTPN</strain>
    </source>
</reference>
<proteinExistence type="predicted"/>
<protein>
    <submittedName>
        <fullName evidence="1">Class 1 isoprenoid biosynthesis enzyme</fullName>
        <ecNumber evidence="1">4.2.3.-</ecNumber>
    </submittedName>
</protein>
<gene>
    <name evidence="1" type="ORF">ABV300_00195</name>
</gene>
<sequence>MATDSLKSAIDPPVEQLVDEFTRAWMAAAETVDLGPAFNDEGHAIRESHMDQFLGQALEELRNPPSTPDGYAALETRMLIELAHLGQSSMDLTPAQLEILLGRGIPRSLVQFSQTARGHRSLSDDEIFQASRNVAVMNVLQLLLGSPCQLTPSVVAYSLLYPYSDNYLDNPAVLLATRSEFNGRFGRRLAGENVAPSNRKEKAIFDLVETIESEKDRGRLPQVYDSLLAIQRAQSKSMDLEAMKHPRLDDVLAVTIEKGGTSVLADAFLVAENGLTPRQVRFIFSLGVFLQLVDDLQDLKQDRKRGNVTLFGLAAKNAASLESLTNRAIAFGTRVMDYLDGFTAPGIDPLKEVIHMSVTDLMIGAAAPNQELFSSEYVRRIEAHFPFRFNYIKKVRATLKKREVSFTSLLNLLTAQKA</sequence>
<dbReference type="SUPFAM" id="SSF48576">
    <property type="entry name" value="Terpenoid synthases"/>
    <property type="match status" value="1"/>
</dbReference>
<evidence type="ECO:0000313" key="1">
    <source>
        <dbReference type="EMBL" id="XCH33331.1"/>
    </source>
</evidence>
<name>A0AAU8GCD6_9CHLR</name>
<dbReference type="RefSeq" id="WP_353714572.1">
    <property type="nucleotide sequence ID" value="NZ_CP159307.1"/>
</dbReference>
<dbReference type="AlphaFoldDB" id="A0AAU8GCD6"/>